<dbReference type="GO" id="GO:0005737">
    <property type="term" value="C:cytoplasm"/>
    <property type="evidence" value="ECO:0007669"/>
    <property type="project" value="UniProtKB-SubCell"/>
</dbReference>
<accession>A0A7T5RJU4</accession>
<keyword evidence="2 7" id="KW-0540">Nuclease</keyword>
<dbReference type="HAMAP" id="MF_00009">
    <property type="entry name" value="Endoribonucl_YbeY"/>
    <property type="match status" value="1"/>
</dbReference>
<evidence type="ECO:0000256" key="2">
    <source>
        <dbReference type="ARBA" id="ARBA00022722"/>
    </source>
</evidence>
<keyword evidence="3 7" id="KW-0479">Metal-binding</keyword>
<evidence type="ECO:0000313" key="8">
    <source>
        <dbReference type="EMBL" id="QQG45000.1"/>
    </source>
</evidence>
<comment type="function">
    <text evidence="7">Single strand-specific metallo-endoribonuclease involved in late-stage 70S ribosome quality control and in maturation of the 3' terminus of the 16S rRNA.</text>
</comment>
<dbReference type="InterPro" id="IPR002036">
    <property type="entry name" value="YbeY"/>
</dbReference>
<evidence type="ECO:0000256" key="4">
    <source>
        <dbReference type="ARBA" id="ARBA00022759"/>
    </source>
</evidence>
<dbReference type="Pfam" id="PF02130">
    <property type="entry name" value="YbeY"/>
    <property type="match status" value="1"/>
</dbReference>
<feature type="binding site" evidence="7">
    <location>
        <position position="94"/>
    </location>
    <ligand>
        <name>Zn(2+)</name>
        <dbReference type="ChEBI" id="CHEBI:29105"/>
        <note>catalytic</note>
    </ligand>
</feature>
<protein>
    <recommendedName>
        <fullName evidence="7">Endoribonuclease YbeY</fullName>
        <ecNumber evidence="7">3.1.-.-</ecNumber>
    </recommendedName>
</protein>
<keyword evidence="7" id="KW-0698">rRNA processing</keyword>
<dbReference type="InterPro" id="IPR023091">
    <property type="entry name" value="MetalPrtase_cat_dom_sf_prd"/>
</dbReference>
<evidence type="ECO:0000256" key="7">
    <source>
        <dbReference type="HAMAP-Rule" id="MF_00009"/>
    </source>
</evidence>
<keyword evidence="6 7" id="KW-0862">Zinc</keyword>
<name>A0A7T5RJU4_9BACT</name>
<dbReference type="AlphaFoldDB" id="A0A7T5RJU4"/>
<proteinExistence type="inferred from homology"/>
<feature type="binding site" evidence="7">
    <location>
        <position position="100"/>
    </location>
    <ligand>
        <name>Zn(2+)</name>
        <dbReference type="ChEBI" id="CHEBI:29105"/>
        <note>catalytic</note>
    </ligand>
</feature>
<comment type="cofactor">
    <cofactor evidence="7">
        <name>Zn(2+)</name>
        <dbReference type="ChEBI" id="CHEBI:29105"/>
    </cofactor>
    <text evidence="7">Binds 1 zinc ion.</text>
</comment>
<comment type="similarity">
    <text evidence="1 7">Belongs to the endoribonuclease YbeY family.</text>
</comment>
<evidence type="ECO:0000256" key="1">
    <source>
        <dbReference type="ARBA" id="ARBA00010875"/>
    </source>
</evidence>
<comment type="subcellular location">
    <subcellularLocation>
        <location evidence="7">Cytoplasm</location>
    </subcellularLocation>
</comment>
<keyword evidence="7" id="KW-0963">Cytoplasm</keyword>
<keyword evidence="5 7" id="KW-0378">Hydrolase</keyword>
<dbReference type="GO" id="GO:0004222">
    <property type="term" value="F:metalloendopeptidase activity"/>
    <property type="evidence" value="ECO:0007669"/>
    <property type="project" value="InterPro"/>
</dbReference>
<dbReference type="PANTHER" id="PTHR46986">
    <property type="entry name" value="ENDORIBONUCLEASE YBEY, CHLOROPLASTIC"/>
    <property type="match status" value="1"/>
</dbReference>
<sequence>MVVLFRKFVNLLPESIRGKLPRKVVVEEISLQEAQRLNRLYRRKNKPANVLSFRYADDYGEILVCSAVIRREAKKQGNSYKYQMTWMIVHGMLHLAGLHHEKSKIIAERTKALEEKILKKVWLET</sequence>
<dbReference type="GO" id="GO:0004521">
    <property type="term" value="F:RNA endonuclease activity"/>
    <property type="evidence" value="ECO:0007669"/>
    <property type="project" value="UniProtKB-UniRule"/>
</dbReference>
<evidence type="ECO:0000313" key="9">
    <source>
        <dbReference type="Proteomes" id="UP000595618"/>
    </source>
</evidence>
<dbReference type="GO" id="GO:0006364">
    <property type="term" value="P:rRNA processing"/>
    <property type="evidence" value="ECO:0007669"/>
    <property type="project" value="UniProtKB-UniRule"/>
</dbReference>
<keyword evidence="4 7" id="KW-0255">Endonuclease</keyword>
<evidence type="ECO:0000256" key="6">
    <source>
        <dbReference type="ARBA" id="ARBA00022833"/>
    </source>
</evidence>
<evidence type="ECO:0000256" key="3">
    <source>
        <dbReference type="ARBA" id="ARBA00022723"/>
    </source>
</evidence>
<dbReference type="Proteomes" id="UP000595618">
    <property type="component" value="Chromosome"/>
</dbReference>
<feature type="binding site" evidence="7">
    <location>
        <position position="90"/>
    </location>
    <ligand>
        <name>Zn(2+)</name>
        <dbReference type="ChEBI" id="CHEBI:29105"/>
        <note>catalytic</note>
    </ligand>
</feature>
<dbReference type="SUPFAM" id="SSF55486">
    <property type="entry name" value="Metalloproteases ('zincins'), catalytic domain"/>
    <property type="match status" value="1"/>
</dbReference>
<dbReference type="PANTHER" id="PTHR46986:SF1">
    <property type="entry name" value="ENDORIBONUCLEASE YBEY, CHLOROPLASTIC"/>
    <property type="match status" value="1"/>
</dbReference>
<dbReference type="Gene3D" id="3.40.390.30">
    <property type="entry name" value="Metalloproteases ('zincins'), catalytic domain"/>
    <property type="match status" value="1"/>
</dbReference>
<dbReference type="GO" id="GO:0008270">
    <property type="term" value="F:zinc ion binding"/>
    <property type="evidence" value="ECO:0007669"/>
    <property type="project" value="UniProtKB-UniRule"/>
</dbReference>
<reference evidence="8 9" key="1">
    <citation type="submission" date="2020-07" db="EMBL/GenBank/DDBJ databases">
        <title>Huge and variable diversity of episymbiotic CPR bacteria and DPANN archaea in groundwater ecosystems.</title>
        <authorList>
            <person name="He C.Y."/>
            <person name="Keren R."/>
            <person name="Whittaker M."/>
            <person name="Farag I.F."/>
            <person name="Doudna J."/>
            <person name="Cate J.H.D."/>
            <person name="Banfield J.F."/>
        </authorList>
    </citation>
    <scope>NUCLEOTIDE SEQUENCE [LARGE SCALE GENOMIC DNA]</scope>
    <source>
        <strain evidence="8">NC_groundwater_541_Ag_S-0.1um_46_50</strain>
    </source>
</reference>
<dbReference type="EMBL" id="CP066690">
    <property type="protein sequence ID" value="QQG45000.1"/>
    <property type="molecule type" value="Genomic_DNA"/>
</dbReference>
<evidence type="ECO:0000256" key="5">
    <source>
        <dbReference type="ARBA" id="ARBA00022801"/>
    </source>
</evidence>
<keyword evidence="7" id="KW-0690">Ribosome biogenesis</keyword>
<organism evidence="8 9">
    <name type="scientific">Candidatus Sungiibacteriota bacterium</name>
    <dbReference type="NCBI Taxonomy" id="2750080"/>
    <lineage>
        <taxon>Bacteria</taxon>
        <taxon>Candidatus Sungiibacteriota</taxon>
    </lineage>
</organism>
<dbReference type="NCBIfam" id="TIGR00043">
    <property type="entry name" value="rRNA maturation RNase YbeY"/>
    <property type="match status" value="1"/>
</dbReference>
<gene>
    <name evidence="7 8" type="primary">ybeY</name>
    <name evidence="8" type="ORF">HYW89_03270</name>
</gene>
<dbReference type="EC" id="3.1.-.-" evidence="7"/>